<evidence type="ECO:0000313" key="2">
    <source>
        <dbReference type="EMBL" id="QAT15539.1"/>
    </source>
</evidence>
<dbReference type="AlphaFoldDB" id="A0A410P0F7"/>
<dbReference type="Proteomes" id="UP000287388">
    <property type="component" value="Chromosome"/>
</dbReference>
<feature type="region of interest" description="Disordered" evidence="1">
    <location>
        <begin position="79"/>
        <end position="102"/>
    </location>
</feature>
<organism evidence="2 4">
    <name type="scientific">Brevundimonas diminuta</name>
    <name type="common">Pseudomonas diminuta</name>
    <dbReference type="NCBI Taxonomy" id="293"/>
    <lineage>
        <taxon>Bacteria</taxon>
        <taxon>Pseudomonadati</taxon>
        <taxon>Pseudomonadota</taxon>
        <taxon>Alphaproteobacteria</taxon>
        <taxon>Caulobacterales</taxon>
        <taxon>Caulobacteraceae</taxon>
        <taxon>Brevundimonas</taxon>
    </lineage>
</organism>
<feature type="compositionally biased region" description="Polar residues" evidence="1">
    <location>
        <begin position="92"/>
        <end position="102"/>
    </location>
</feature>
<dbReference type="Pfam" id="PF06412">
    <property type="entry name" value="TraD"/>
    <property type="match status" value="1"/>
</dbReference>
<name>A0A410P0F7_BREDI</name>
<dbReference type="EMBL" id="CP066026">
    <property type="protein sequence ID" value="QQB90244.1"/>
    <property type="molecule type" value="Genomic_DNA"/>
</dbReference>
<reference evidence="3 5" key="2">
    <citation type="submission" date="2020-12" db="EMBL/GenBank/DDBJ databases">
        <title>FDA dAtabase for Regulatory Grade micrObial Sequences (FDA-ARGOS): Supporting development and validation of Infectious Disease Dx tests.</title>
        <authorList>
            <person name="Kerrigan L."/>
            <person name="Long C."/>
            <person name="Tallon L."/>
            <person name="Sadzewicz L."/>
            <person name="Zhao X."/>
            <person name="Boylan J."/>
            <person name="Ott S."/>
            <person name="Bowen H."/>
            <person name="Vavikolanu K."/>
            <person name="Mehta A."/>
            <person name="Aluvathingal J."/>
            <person name="Nadendla S."/>
            <person name="Yan Y."/>
            <person name="Sichtig H."/>
        </authorList>
    </citation>
    <scope>NUCLEOTIDE SEQUENCE [LARGE SCALE GENOMIC DNA]</scope>
    <source>
        <strain evidence="3 5">FDAARGOS_1026</strain>
    </source>
</reference>
<sequence>MRKPRDIDAELAALAERAAALKARRVTQLGELVIASGADALGADILMGALSAAATETNDQTLVQWRQRGEAFFRGERTRAAVAGAPDHDTKAGSTSSSDAPG</sequence>
<protein>
    <submittedName>
        <fullName evidence="2">Conjugal transfer protein TraD</fullName>
    </submittedName>
</protein>
<proteinExistence type="predicted"/>
<dbReference type="KEGG" id="bdm:EQG53_14975"/>
<evidence type="ECO:0000313" key="3">
    <source>
        <dbReference type="EMBL" id="QQB90244.1"/>
    </source>
</evidence>
<evidence type="ECO:0000256" key="1">
    <source>
        <dbReference type="SAM" id="MobiDB-lite"/>
    </source>
</evidence>
<dbReference type="InterPro" id="IPR009444">
    <property type="entry name" value="Conjugal_tfr_TraD_a-type"/>
</dbReference>
<dbReference type="EMBL" id="CP035093">
    <property type="protein sequence ID" value="QAT15539.1"/>
    <property type="molecule type" value="Genomic_DNA"/>
</dbReference>
<evidence type="ECO:0000313" key="4">
    <source>
        <dbReference type="Proteomes" id="UP000287388"/>
    </source>
</evidence>
<evidence type="ECO:0000313" key="5">
    <source>
        <dbReference type="Proteomes" id="UP000596117"/>
    </source>
</evidence>
<reference evidence="2 4" key="1">
    <citation type="submission" date="2019-01" db="EMBL/GenBank/DDBJ databases">
        <title>Brevundimonas diminuta Genome sequencing and assembly.</title>
        <authorList>
            <person name="Chen H."/>
        </authorList>
    </citation>
    <scope>NUCLEOTIDE SEQUENCE [LARGE SCALE GENOMIC DNA]</scope>
    <source>
        <strain evidence="2">ATCC</strain>
        <strain evidence="4">ATCC(B) 19146</strain>
    </source>
</reference>
<accession>A0A410P0F7</accession>
<gene>
    <name evidence="2" type="ORF">EQG53_14975</name>
    <name evidence="3" type="ORF">I6H83_07475</name>
</gene>
<keyword evidence="5" id="KW-1185">Reference proteome</keyword>
<dbReference type="Proteomes" id="UP000596117">
    <property type="component" value="Chromosome"/>
</dbReference>
<dbReference type="RefSeq" id="WP_128720298.1">
    <property type="nucleotide sequence ID" value="NZ_BJNC01000029.1"/>
</dbReference>